<dbReference type="InterPro" id="IPR021858">
    <property type="entry name" value="Fun_TF"/>
</dbReference>
<dbReference type="SUPFAM" id="SSF57701">
    <property type="entry name" value="Zn2/Cys6 DNA-binding domain"/>
    <property type="match status" value="1"/>
</dbReference>
<dbReference type="PANTHER" id="PTHR37534:SF7">
    <property type="entry name" value="TRANSCRIPTIONAL ACTIVATOR PROTEIN UGA3"/>
    <property type="match status" value="1"/>
</dbReference>
<dbReference type="GO" id="GO:0008270">
    <property type="term" value="F:zinc ion binding"/>
    <property type="evidence" value="ECO:0007669"/>
    <property type="project" value="InterPro"/>
</dbReference>
<reference evidence="7 8" key="1">
    <citation type="submission" date="2023-08" db="EMBL/GenBank/DDBJ databases">
        <title>Black Yeasts Isolated from many extreme environments.</title>
        <authorList>
            <person name="Coleine C."/>
            <person name="Stajich J.E."/>
            <person name="Selbmann L."/>
        </authorList>
    </citation>
    <scope>NUCLEOTIDE SEQUENCE [LARGE SCALE GENOMIC DNA]</scope>
    <source>
        <strain evidence="7 8">CCFEE 5792</strain>
    </source>
</reference>
<dbReference type="EMBL" id="JAVRRD010000017">
    <property type="protein sequence ID" value="KAK5050571.1"/>
    <property type="molecule type" value="Genomic_DNA"/>
</dbReference>
<keyword evidence="8" id="KW-1185">Reference proteome</keyword>
<dbReference type="PROSITE" id="PS50048">
    <property type="entry name" value="ZN2_CY6_FUNGAL_2"/>
    <property type="match status" value="1"/>
</dbReference>
<dbReference type="PANTHER" id="PTHR37534">
    <property type="entry name" value="TRANSCRIPTIONAL ACTIVATOR PROTEIN UGA3"/>
    <property type="match status" value="1"/>
</dbReference>
<dbReference type="Gene3D" id="4.10.240.10">
    <property type="entry name" value="Zn(2)-C6 fungal-type DNA-binding domain"/>
    <property type="match status" value="1"/>
</dbReference>
<evidence type="ECO:0000256" key="5">
    <source>
        <dbReference type="ARBA" id="ARBA00023242"/>
    </source>
</evidence>
<comment type="subcellular location">
    <subcellularLocation>
        <location evidence="1">Nucleus</location>
    </subcellularLocation>
</comment>
<keyword evidence="2" id="KW-0805">Transcription regulation</keyword>
<protein>
    <recommendedName>
        <fullName evidence="6">Zn(2)-C6 fungal-type domain-containing protein</fullName>
    </recommendedName>
</protein>
<gene>
    <name evidence="7" type="ORF">LTR84_003853</name>
</gene>
<dbReference type="GO" id="GO:0045944">
    <property type="term" value="P:positive regulation of transcription by RNA polymerase II"/>
    <property type="evidence" value="ECO:0007669"/>
    <property type="project" value="TreeGrafter"/>
</dbReference>
<dbReference type="SMART" id="SM00066">
    <property type="entry name" value="GAL4"/>
    <property type="match status" value="1"/>
</dbReference>
<evidence type="ECO:0000313" key="8">
    <source>
        <dbReference type="Proteomes" id="UP001358417"/>
    </source>
</evidence>
<evidence type="ECO:0000313" key="7">
    <source>
        <dbReference type="EMBL" id="KAK5050571.1"/>
    </source>
</evidence>
<dbReference type="Pfam" id="PF00172">
    <property type="entry name" value="Zn_clus"/>
    <property type="match status" value="1"/>
</dbReference>
<dbReference type="InterPro" id="IPR001138">
    <property type="entry name" value="Zn2Cys6_DnaBD"/>
</dbReference>
<keyword evidence="5" id="KW-0539">Nucleus</keyword>
<evidence type="ECO:0000256" key="3">
    <source>
        <dbReference type="ARBA" id="ARBA00023125"/>
    </source>
</evidence>
<organism evidence="7 8">
    <name type="scientific">Exophiala bonariae</name>
    <dbReference type="NCBI Taxonomy" id="1690606"/>
    <lineage>
        <taxon>Eukaryota</taxon>
        <taxon>Fungi</taxon>
        <taxon>Dikarya</taxon>
        <taxon>Ascomycota</taxon>
        <taxon>Pezizomycotina</taxon>
        <taxon>Eurotiomycetes</taxon>
        <taxon>Chaetothyriomycetidae</taxon>
        <taxon>Chaetothyriales</taxon>
        <taxon>Herpotrichiellaceae</taxon>
        <taxon>Exophiala</taxon>
    </lineage>
</organism>
<dbReference type="GO" id="GO:0000981">
    <property type="term" value="F:DNA-binding transcription factor activity, RNA polymerase II-specific"/>
    <property type="evidence" value="ECO:0007669"/>
    <property type="project" value="InterPro"/>
</dbReference>
<comment type="caution">
    <text evidence="7">The sequence shown here is derived from an EMBL/GenBank/DDBJ whole genome shotgun (WGS) entry which is preliminary data.</text>
</comment>
<accession>A0AAV9NA23</accession>
<dbReference type="GeneID" id="89972036"/>
<evidence type="ECO:0000256" key="2">
    <source>
        <dbReference type="ARBA" id="ARBA00023015"/>
    </source>
</evidence>
<dbReference type="GO" id="GO:0005634">
    <property type="term" value="C:nucleus"/>
    <property type="evidence" value="ECO:0007669"/>
    <property type="project" value="UniProtKB-SubCell"/>
</dbReference>
<name>A0AAV9NA23_9EURO</name>
<sequence length="469" mass="53184">MPRAFRVRFSNKSQSVDPAVHKDVASDPVAARAHRKSRHGCEECRRKRTKCDETLPSCLRCQRRKIKCIITTRPSRWRQECPGGRQELLLSPPTSSLLIDAKLFQWWLDYACKLLVLDSQSNPLSFPLIEHLAISPALCFALESFSAGHKGRWALDSRVQFLEKRSLALTLCRSELIARHVPLETTFFTVLLLGISTPFTENVDNYGKEHLIGARAILAILLQQDKVVHSPRIEQLLTYYTWWDMACAFSVDPLELPALSTVEVLSTVSRASQPTKPRFAGCMVEIYHVLGLLLRYCMQLLRGGVRDLEHELTLEQVLTGWHPNSNREEDILFAEVFRKHGLIILYRVCRMGKFTTDGNGESPDGRSALLVHIYATEIISMVLPHKMGTAFWNSLIPPLLTAGAELTSDDEALRHSVRDAFSSVCSQCQTNTLERAKNLLEEIWLLLDTGIEISYLELMLLKGWNFSLV</sequence>
<evidence type="ECO:0000256" key="4">
    <source>
        <dbReference type="ARBA" id="ARBA00023163"/>
    </source>
</evidence>
<dbReference type="GO" id="GO:0000976">
    <property type="term" value="F:transcription cis-regulatory region binding"/>
    <property type="evidence" value="ECO:0007669"/>
    <property type="project" value="TreeGrafter"/>
</dbReference>
<dbReference type="PROSITE" id="PS00463">
    <property type="entry name" value="ZN2_CY6_FUNGAL_1"/>
    <property type="match status" value="1"/>
</dbReference>
<evidence type="ECO:0000256" key="1">
    <source>
        <dbReference type="ARBA" id="ARBA00004123"/>
    </source>
</evidence>
<dbReference type="AlphaFoldDB" id="A0AAV9NA23"/>
<dbReference type="Proteomes" id="UP001358417">
    <property type="component" value="Unassembled WGS sequence"/>
</dbReference>
<keyword evidence="3" id="KW-0238">DNA-binding</keyword>
<dbReference type="Pfam" id="PF11951">
    <property type="entry name" value="Fungal_trans_2"/>
    <property type="match status" value="1"/>
</dbReference>
<keyword evidence="4" id="KW-0804">Transcription</keyword>
<proteinExistence type="predicted"/>
<evidence type="ECO:0000259" key="6">
    <source>
        <dbReference type="PROSITE" id="PS50048"/>
    </source>
</evidence>
<dbReference type="CDD" id="cd00067">
    <property type="entry name" value="GAL4"/>
    <property type="match status" value="1"/>
</dbReference>
<dbReference type="RefSeq" id="XP_064705157.1">
    <property type="nucleotide sequence ID" value="XM_064847436.1"/>
</dbReference>
<feature type="domain" description="Zn(2)-C6 fungal-type" evidence="6">
    <location>
        <begin position="40"/>
        <end position="70"/>
    </location>
</feature>
<dbReference type="InterPro" id="IPR036864">
    <property type="entry name" value="Zn2-C6_fun-type_DNA-bd_sf"/>
</dbReference>